<dbReference type="Pfam" id="PF01381">
    <property type="entry name" value="HTH_3"/>
    <property type="match status" value="1"/>
</dbReference>
<keyword evidence="4" id="KW-1185">Reference proteome</keyword>
<dbReference type="Gene3D" id="1.10.260.40">
    <property type="entry name" value="lambda repressor-like DNA-binding domains"/>
    <property type="match status" value="1"/>
</dbReference>
<dbReference type="AlphaFoldDB" id="A0A433UIW4"/>
<dbReference type="InterPro" id="IPR010982">
    <property type="entry name" value="Lambda_DNA-bd_dom_sf"/>
</dbReference>
<dbReference type="CDD" id="cd00093">
    <property type="entry name" value="HTH_XRE"/>
    <property type="match status" value="1"/>
</dbReference>
<dbReference type="GO" id="GO:0003677">
    <property type="term" value="F:DNA binding"/>
    <property type="evidence" value="ECO:0007669"/>
    <property type="project" value="InterPro"/>
</dbReference>
<dbReference type="SUPFAM" id="SSF47413">
    <property type="entry name" value="lambda repressor-like DNA-binding domains"/>
    <property type="match status" value="1"/>
</dbReference>
<proteinExistence type="predicted"/>
<evidence type="ECO:0000259" key="2">
    <source>
        <dbReference type="Pfam" id="PF01381"/>
    </source>
</evidence>
<sequence>MQLRDALFTAIDKYQLTAKELSEKAGVSQAQISRFRKGEDLAFSTFQRLVDGLPRDAKNHFCTLLIVGEMDNQELGEMIMVAVAQLQSRAMESHNNGLDKNKPSGTTVPAA</sequence>
<reference evidence="3" key="2">
    <citation type="journal article" date="2019" name="Genome Biol. Evol.">
        <title>Day and night: Metabolic profiles and evolutionary relationships of six axenic non-marine cyanobacteria.</title>
        <authorList>
            <person name="Will S.E."/>
            <person name="Henke P."/>
            <person name="Boedeker C."/>
            <person name="Huang S."/>
            <person name="Brinkmann H."/>
            <person name="Rohde M."/>
            <person name="Jarek M."/>
            <person name="Friedl T."/>
            <person name="Seufert S."/>
            <person name="Schumacher M."/>
            <person name="Overmann J."/>
            <person name="Neumann-Schaal M."/>
            <person name="Petersen J."/>
        </authorList>
    </citation>
    <scope>NUCLEOTIDE SEQUENCE [LARGE SCALE GENOMIC DNA]</scope>
    <source>
        <strain evidence="3">PCC 7102</strain>
    </source>
</reference>
<protein>
    <recommendedName>
        <fullName evidence="2">HTH cro/C1-type domain-containing protein</fullName>
    </recommendedName>
</protein>
<reference evidence="3" key="1">
    <citation type="submission" date="2018-12" db="EMBL/GenBank/DDBJ databases">
        <authorList>
            <person name="Will S."/>
            <person name="Neumann-Schaal M."/>
            <person name="Henke P."/>
        </authorList>
    </citation>
    <scope>NUCLEOTIDE SEQUENCE</scope>
    <source>
        <strain evidence="3">PCC 7102</strain>
    </source>
</reference>
<dbReference type="Proteomes" id="UP000271624">
    <property type="component" value="Unassembled WGS sequence"/>
</dbReference>
<organism evidence="3 4">
    <name type="scientific">Dulcicalothrix desertica PCC 7102</name>
    <dbReference type="NCBI Taxonomy" id="232991"/>
    <lineage>
        <taxon>Bacteria</taxon>
        <taxon>Bacillati</taxon>
        <taxon>Cyanobacteriota</taxon>
        <taxon>Cyanophyceae</taxon>
        <taxon>Nostocales</taxon>
        <taxon>Calotrichaceae</taxon>
        <taxon>Dulcicalothrix</taxon>
    </lineage>
</organism>
<comment type="caution">
    <text evidence="3">The sequence shown here is derived from an EMBL/GenBank/DDBJ whole genome shotgun (WGS) entry which is preliminary data.</text>
</comment>
<dbReference type="InterPro" id="IPR001387">
    <property type="entry name" value="Cro/C1-type_HTH"/>
</dbReference>
<gene>
    <name evidence="3" type="ORF">DSM106972_095470</name>
</gene>
<dbReference type="RefSeq" id="WP_127087460.1">
    <property type="nucleotide sequence ID" value="NZ_RSCL01000055.1"/>
</dbReference>
<feature type="domain" description="HTH cro/C1-type" evidence="2">
    <location>
        <begin position="14"/>
        <end position="53"/>
    </location>
</feature>
<dbReference type="EMBL" id="RSCL01000055">
    <property type="protein sequence ID" value="RUS93788.1"/>
    <property type="molecule type" value="Genomic_DNA"/>
</dbReference>
<name>A0A433UIW4_9CYAN</name>
<evidence type="ECO:0000256" key="1">
    <source>
        <dbReference type="SAM" id="MobiDB-lite"/>
    </source>
</evidence>
<evidence type="ECO:0000313" key="4">
    <source>
        <dbReference type="Proteomes" id="UP000271624"/>
    </source>
</evidence>
<evidence type="ECO:0000313" key="3">
    <source>
        <dbReference type="EMBL" id="RUS93788.1"/>
    </source>
</evidence>
<accession>A0A433UIW4</accession>
<feature type="region of interest" description="Disordered" evidence="1">
    <location>
        <begin position="92"/>
        <end position="111"/>
    </location>
</feature>